<dbReference type="InterPro" id="IPR013783">
    <property type="entry name" value="Ig-like_fold"/>
</dbReference>
<evidence type="ECO:0000313" key="3">
    <source>
        <dbReference type="EMBL" id="NYG34825.1"/>
    </source>
</evidence>
<evidence type="ECO:0000313" key="4">
    <source>
        <dbReference type="Proteomes" id="UP000518288"/>
    </source>
</evidence>
<dbReference type="PIRSF" id="PIRSF029644">
    <property type="entry name" value="UCP029644"/>
    <property type="match status" value="1"/>
</dbReference>
<feature type="signal peptide" evidence="1">
    <location>
        <begin position="1"/>
        <end position="27"/>
    </location>
</feature>
<feature type="chain" id="PRO_5030716188" description="FecR protein domain-containing protein" evidence="1">
    <location>
        <begin position="28"/>
        <end position="567"/>
    </location>
</feature>
<dbReference type="Gene3D" id="2.60.120.1440">
    <property type="match status" value="1"/>
</dbReference>
<dbReference type="Pfam" id="PF04773">
    <property type="entry name" value="FecR"/>
    <property type="match status" value="1"/>
</dbReference>
<dbReference type="RefSeq" id="WP_179635419.1">
    <property type="nucleotide sequence ID" value="NZ_JACCFH010000001.1"/>
</dbReference>
<dbReference type="Gene3D" id="3.10.350.10">
    <property type="entry name" value="LysM domain"/>
    <property type="match status" value="1"/>
</dbReference>
<name>A0A7Y9R0B0_9BURK</name>
<keyword evidence="1" id="KW-0732">Signal</keyword>
<dbReference type="EMBL" id="JACCFH010000001">
    <property type="protein sequence ID" value="NYG34825.1"/>
    <property type="molecule type" value="Genomic_DNA"/>
</dbReference>
<protein>
    <recommendedName>
        <fullName evidence="2">FecR protein domain-containing protein</fullName>
    </recommendedName>
</protein>
<dbReference type="PANTHER" id="PTHR38731:SF3">
    <property type="entry name" value="BLL6125 PROTEIN"/>
    <property type="match status" value="1"/>
</dbReference>
<evidence type="ECO:0000256" key="1">
    <source>
        <dbReference type="SAM" id="SignalP"/>
    </source>
</evidence>
<feature type="domain" description="FecR protein" evidence="2">
    <location>
        <begin position="134"/>
        <end position="236"/>
    </location>
</feature>
<organism evidence="3 4">
    <name type="scientific">Sphaerotilus montanus</name>
    <dbReference type="NCBI Taxonomy" id="522889"/>
    <lineage>
        <taxon>Bacteria</taxon>
        <taxon>Pseudomonadati</taxon>
        <taxon>Pseudomonadota</taxon>
        <taxon>Betaproteobacteria</taxon>
        <taxon>Burkholderiales</taxon>
        <taxon>Sphaerotilaceae</taxon>
        <taxon>Sphaerotilus</taxon>
    </lineage>
</organism>
<dbReference type="InterPro" id="IPR006860">
    <property type="entry name" value="FecR"/>
</dbReference>
<keyword evidence="4" id="KW-1185">Reference proteome</keyword>
<dbReference type="InterPro" id="IPR036779">
    <property type="entry name" value="LysM_dom_sf"/>
</dbReference>
<dbReference type="Gene3D" id="2.60.40.10">
    <property type="entry name" value="Immunoglobulins"/>
    <property type="match status" value="1"/>
</dbReference>
<reference evidence="3 4" key="1">
    <citation type="submission" date="2020-07" db="EMBL/GenBank/DDBJ databases">
        <title>Genomic Encyclopedia of Archaeal and Bacterial Type Strains, Phase II (KMG-II): from individual species to whole genera.</title>
        <authorList>
            <person name="Goeker M."/>
        </authorList>
    </citation>
    <scope>NUCLEOTIDE SEQUENCE [LARGE SCALE GENOMIC DNA]</scope>
    <source>
        <strain evidence="3 4">DSM 21226</strain>
    </source>
</reference>
<comment type="caution">
    <text evidence="3">The sequence shown here is derived from an EMBL/GenBank/DDBJ whole genome shotgun (WGS) entry which is preliminary data.</text>
</comment>
<dbReference type="PANTHER" id="PTHR38731">
    <property type="entry name" value="LIPL45-RELATED LIPOPROTEIN-RELATED"/>
    <property type="match status" value="1"/>
</dbReference>
<proteinExistence type="predicted"/>
<gene>
    <name evidence="3" type="ORF">BDD16_003811</name>
</gene>
<dbReference type="Proteomes" id="UP000518288">
    <property type="component" value="Unassembled WGS sequence"/>
</dbReference>
<dbReference type="InterPro" id="IPR016930">
    <property type="entry name" value="UCP029644"/>
</dbReference>
<accession>A0A7Y9R0B0</accession>
<evidence type="ECO:0000259" key="2">
    <source>
        <dbReference type="Pfam" id="PF04773"/>
    </source>
</evidence>
<dbReference type="AlphaFoldDB" id="A0A7Y9R0B0"/>
<sequence>MPPRSWSCVQVFSRSLALLASASAVVAAPLSAPVPLSVPATELSVPYTVTVTGRDTLIAVGRRLLADPRQWPQLQSFNQIADPRRIPVGTVLRIPLRLMPAEAVSATVVAVSGDVRGADGRAVAEGQTMPQGGRLRTGDGQATIRLVDGTVLRLRPSTAVQVDVSRRLPRVGGVLSGVQVQEGQVEVKAQKATNGGLPGFRVSTPQGLLGVRGTEFRVAVDGRAEVTRGEVLEGQVAVDGLRGKPGQRVNAGFGVVVDRTGDVPPPVRLLAAPDLSALPVLQDRVLVRMPLAPQPGAVAYLGQIAADDRFEPVLQTVRTEVSTTGTALRFADLPDGRYVLRVRAEDAQGLQGLDARHTFTLKARPEPPLPTNPAPGAILSAAPLEFAWTAAPEAGSYRLQLSRSEDFRAPLHDRRGLVPTALRITDLPPGVYHWRLASERSATDQGPFGAAQRLELRALPSPLAPPVVGTGGIRLGWEGLPGQTFEVEFAREAAFATVELARRTEAPALEVTLPGTGRYFVRLRARDPDGYLGPYTAPQQFSIPHCLRDGQGRCAMSNAGQSVLIGP</sequence>